<evidence type="ECO:0000313" key="1">
    <source>
        <dbReference type="EMBL" id="ORD95197.1"/>
    </source>
</evidence>
<comment type="caution">
    <text evidence="1">The sequence shown here is derived from an EMBL/GenBank/DDBJ whole genome shotgun (WGS) entry which is preliminary data.</text>
</comment>
<dbReference type="EMBL" id="LTAI01001699">
    <property type="protein sequence ID" value="ORD95197.1"/>
    <property type="molecule type" value="Genomic_DNA"/>
</dbReference>
<evidence type="ECO:0000313" key="2">
    <source>
        <dbReference type="Proteomes" id="UP000192501"/>
    </source>
</evidence>
<dbReference type="Proteomes" id="UP000192501">
    <property type="component" value="Unassembled WGS sequence"/>
</dbReference>
<sequence>MFCIELPKSDDLFSILNSLGGDLVIFTFLNLSKESLKEKVLLVNNTLELVLFDACKSLLSSLHKSPLILSCDLLVEKISTLLFSIELSVVLF</sequence>
<accession>A0A1X0Q658</accession>
<reference evidence="1 2" key="1">
    <citation type="journal article" date="2017" name="Environ. Microbiol.">
        <title>Decay of the glycolytic pathway and adaptation to intranuclear parasitism within Enterocytozoonidae microsporidia.</title>
        <authorList>
            <person name="Wiredu Boakye D."/>
            <person name="Jaroenlak P."/>
            <person name="Prachumwat A."/>
            <person name="Williams T.A."/>
            <person name="Bateman K.S."/>
            <person name="Itsathitphaisarn O."/>
            <person name="Sritunyalucksana K."/>
            <person name="Paszkiewicz K.H."/>
            <person name="Moore K.A."/>
            <person name="Stentiford G.D."/>
            <person name="Williams B.A."/>
        </authorList>
    </citation>
    <scope>NUCLEOTIDE SEQUENCE [LARGE SCALE GENOMIC DNA]</scope>
    <source>
        <strain evidence="2">canceri</strain>
    </source>
</reference>
<proteinExistence type="predicted"/>
<gene>
    <name evidence="1" type="ORF">A0H76_1212</name>
</gene>
<organism evidence="1 2">
    <name type="scientific">Hepatospora eriocheir</name>
    <dbReference type="NCBI Taxonomy" id="1081669"/>
    <lineage>
        <taxon>Eukaryota</taxon>
        <taxon>Fungi</taxon>
        <taxon>Fungi incertae sedis</taxon>
        <taxon>Microsporidia</taxon>
        <taxon>Hepatosporidae</taxon>
        <taxon>Hepatospora</taxon>
    </lineage>
</organism>
<protein>
    <submittedName>
        <fullName evidence="1">Uncharacterized protein</fullName>
    </submittedName>
</protein>
<dbReference type="VEuPathDB" id="MicrosporidiaDB:A0H76_1212"/>
<dbReference type="AlphaFoldDB" id="A0A1X0Q658"/>
<name>A0A1X0Q658_9MICR</name>